<feature type="compositionally biased region" description="Basic residues" evidence="1">
    <location>
        <begin position="229"/>
        <end position="238"/>
    </location>
</feature>
<dbReference type="AlphaFoldDB" id="A0A8K0JIV9"/>
<evidence type="ECO:0000259" key="2">
    <source>
        <dbReference type="PROSITE" id="PS50020"/>
    </source>
</evidence>
<comment type="caution">
    <text evidence="3">The sequence shown here is derived from an EMBL/GenBank/DDBJ whole genome shotgun (WGS) entry which is preliminary data.</text>
</comment>
<feature type="compositionally biased region" description="Pro residues" evidence="1">
    <location>
        <begin position="117"/>
        <end position="128"/>
    </location>
</feature>
<dbReference type="SMART" id="SM00456">
    <property type="entry name" value="WW"/>
    <property type="match status" value="1"/>
</dbReference>
<gene>
    <name evidence="3" type="ORF">FFLO_04509</name>
</gene>
<feature type="compositionally biased region" description="Basic and acidic residues" evidence="1">
    <location>
        <begin position="385"/>
        <end position="399"/>
    </location>
</feature>
<feature type="compositionally biased region" description="Pro residues" evidence="1">
    <location>
        <begin position="634"/>
        <end position="647"/>
    </location>
</feature>
<feature type="compositionally biased region" description="Basic and acidic residues" evidence="1">
    <location>
        <begin position="524"/>
        <end position="551"/>
    </location>
</feature>
<feature type="domain" description="WW" evidence="2">
    <location>
        <begin position="82"/>
        <end position="117"/>
    </location>
</feature>
<feature type="compositionally biased region" description="Low complexity" evidence="1">
    <location>
        <begin position="605"/>
        <end position="614"/>
    </location>
</feature>
<name>A0A8K0JIV9_9TREE</name>
<dbReference type="SUPFAM" id="SSF51045">
    <property type="entry name" value="WW domain"/>
    <property type="match status" value="1"/>
</dbReference>
<keyword evidence="4" id="KW-1185">Reference proteome</keyword>
<feature type="compositionally biased region" description="Basic and acidic residues" evidence="1">
    <location>
        <begin position="684"/>
        <end position="702"/>
    </location>
</feature>
<dbReference type="InterPro" id="IPR001202">
    <property type="entry name" value="WW_dom"/>
</dbReference>
<organism evidence="3 4">
    <name type="scientific">Filobasidium floriforme</name>
    <dbReference type="NCBI Taxonomy" id="5210"/>
    <lineage>
        <taxon>Eukaryota</taxon>
        <taxon>Fungi</taxon>
        <taxon>Dikarya</taxon>
        <taxon>Basidiomycota</taxon>
        <taxon>Agaricomycotina</taxon>
        <taxon>Tremellomycetes</taxon>
        <taxon>Filobasidiales</taxon>
        <taxon>Filobasidiaceae</taxon>
        <taxon>Filobasidium</taxon>
    </lineage>
</organism>
<dbReference type="CDD" id="cd00201">
    <property type="entry name" value="WW"/>
    <property type="match status" value="1"/>
</dbReference>
<feature type="compositionally biased region" description="Basic and acidic residues" evidence="1">
    <location>
        <begin position="48"/>
        <end position="66"/>
    </location>
</feature>
<accession>A0A8K0JIV9</accession>
<feature type="compositionally biased region" description="Basic and acidic residues" evidence="1">
    <location>
        <begin position="578"/>
        <end position="594"/>
    </location>
</feature>
<dbReference type="PROSITE" id="PS50020">
    <property type="entry name" value="WW_DOMAIN_2"/>
    <property type="match status" value="1"/>
</dbReference>
<feature type="compositionally biased region" description="Basic and acidic residues" evidence="1">
    <location>
        <begin position="343"/>
        <end position="357"/>
    </location>
</feature>
<proteinExistence type="predicted"/>
<feature type="compositionally biased region" description="Polar residues" evidence="1">
    <location>
        <begin position="512"/>
        <end position="522"/>
    </location>
</feature>
<feature type="compositionally biased region" description="Basic and acidic residues" evidence="1">
    <location>
        <begin position="489"/>
        <end position="498"/>
    </location>
</feature>
<feature type="compositionally biased region" description="Basic and acidic residues" evidence="1">
    <location>
        <begin position="456"/>
        <end position="480"/>
    </location>
</feature>
<feature type="compositionally biased region" description="Basic and acidic residues" evidence="1">
    <location>
        <begin position="418"/>
        <end position="440"/>
    </location>
</feature>
<reference evidence="3" key="1">
    <citation type="submission" date="2020-04" db="EMBL/GenBank/DDBJ databases">
        <title>Analysis of mating type loci in Filobasidium floriforme.</title>
        <authorList>
            <person name="Nowrousian M."/>
        </authorList>
    </citation>
    <scope>NUCLEOTIDE SEQUENCE</scope>
    <source>
        <strain evidence="3">CBS 6242</strain>
    </source>
</reference>
<dbReference type="Proteomes" id="UP000812966">
    <property type="component" value="Unassembled WGS sequence"/>
</dbReference>
<sequence length="733" mass="80385">MDAEVDWGMEDDFDPWQAGSAPQEKSEQTKEVKEEQEKPRAVEAPPKATEKPKEEPKIQIEQKNEQIRTAVSEVKPSVSTETPLPPDWITKNSRKHEGKTYYYNTVTKEVSWARPMPVEPEPETPPLPTQDLPDVEPIPGQESVPRRGSSVENGQSSGEGKNIPENRPSSTTESPSAKVEADVSADSMGPDDPTSPPRPESSLPGQRADGRSRQTSNQSDLRRNGGGRSGRRNGKRGRQGLDRRDNGYTFSGPPEGSGPSNRNYPPSRSLDPPLGPRPIVGESRRRDQPDDLADDRGSSKRMRVDPDIREPATVAPSGRAESSVARTALPPTQPRADGSPANMDRRDQQSRPQEPRGPRQPGFLSGVNATPVNMRTFGAPASEAANREITNERTNRIPDRTTPASTSFKPPPVGPVPRDSDRSFGGRRGDYYRPEHDAVSERAGSARGSTSSVRDPPPHRETVQVPPRNEERSLPEDLKSRLGPVSVPRDFDREDRNRSSVRNEVGRPEFGRSNSRQDTSTPDRPYEVERRESRPLEETLRMARYSEDSRSGRRSPPHLSRSGPDRYPSDVRQSGPEIQHRDGLAATRSHDVVSSDRSGPPPAPASTTQAPARAVPFVHPSRAQVLGVATVPSSPSPMGPPSHPRGPPARFDRGPPSETSRSSANAIPVNGRPSSNAPPPLARGDSDRTAAGRQSEQSRQDNARPMWSNTPRPLPSGSSYRDRSSGRRPDPRR</sequence>
<dbReference type="Pfam" id="PF00397">
    <property type="entry name" value="WW"/>
    <property type="match status" value="1"/>
</dbReference>
<feature type="compositionally biased region" description="Basic and acidic residues" evidence="1">
    <location>
        <begin position="720"/>
        <end position="733"/>
    </location>
</feature>
<protein>
    <recommendedName>
        <fullName evidence="2">WW domain-containing protein</fullName>
    </recommendedName>
</protein>
<evidence type="ECO:0000256" key="1">
    <source>
        <dbReference type="SAM" id="MobiDB-lite"/>
    </source>
</evidence>
<dbReference type="EMBL" id="JABELV010000096">
    <property type="protein sequence ID" value="KAG7531267.1"/>
    <property type="molecule type" value="Genomic_DNA"/>
</dbReference>
<feature type="compositionally biased region" description="Basic and acidic residues" evidence="1">
    <location>
        <begin position="282"/>
        <end position="310"/>
    </location>
</feature>
<evidence type="ECO:0000313" key="3">
    <source>
        <dbReference type="EMBL" id="KAG7531267.1"/>
    </source>
</evidence>
<dbReference type="Gene3D" id="2.20.70.10">
    <property type="match status" value="1"/>
</dbReference>
<feature type="region of interest" description="Disordered" evidence="1">
    <location>
        <begin position="1"/>
        <end position="733"/>
    </location>
</feature>
<feature type="compositionally biased region" description="Acidic residues" evidence="1">
    <location>
        <begin position="1"/>
        <end position="14"/>
    </location>
</feature>
<dbReference type="InterPro" id="IPR036020">
    <property type="entry name" value="WW_dom_sf"/>
</dbReference>
<feature type="compositionally biased region" description="Polar residues" evidence="1">
    <location>
        <begin position="150"/>
        <end position="159"/>
    </location>
</feature>
<feature type="compositionally biased region" description="Basic and acidic residues" evidence="1">
    <location>
        <begin position="24"/>
        <end position="41"/>
    </location>
</feature>
<evidence type="ECO:0000313" key="4">
    <source>
        <dbReference type="Proteomes" id="UP000812966"/>
    </source>
</evidence>